<keyword evidence="7" id="KW-0378">Hydrolase</keyword>
<dbReference type="SUPFAM" id="SSF56784">
    <property type="entry name" value="HAD-like"/>
    <property type="match status" value="1"/>
</dbReference>
<evidence type="ECO:0000256" key="5">
    <source>
        <dbReference type="ARBA" id="ARBA00022605"/>
    </source>
</evidence>
<comment type="pathway">
    <text evidence="2">Amino-acid biosynthesis; L-serine biosynthesis; L-serine from 3-phospho-D-glycerate: step 3/3.</text>
</comment>
<accession>A0A1D8U2X2</accession>
<dbReference type="GO" id="GO:0006564">
    <property type="term" value="P:L-serine biosynthetic process"/>
    <property type="evidence" value="ECO:0007669"/>
    <property type="project" value="UniProtKB-KW"/>
</dbReference>
<comment type="catalytic activity">
    <reaction evidence="11">
        <text>O-phospho-D-serine + H2O = D-serine + phosphate</text>
        <dbReference type="Rhea" id="RHEA:24873"/>
        <dbReference type="ChEBI" id="CHEBI:15377"/>
        <dbReference type="ChEBI" id="CHEBI:35247"/>
        <dbReference type="ChEBI" id="CHEBI:43474"/>
        <dbReference type="ChEBI" id="CHEBI:58680"/>
        <dbReference type="EC" id="3.1.3.3"/>
    </reaction>
</comment>
<dbReference type="GO" id="GO:0005737">
    <property type="term" value="C:cytoplasm"/>
    <property type="evidence" value="ECO:0007669"/>
    <property type="project" value="TreeGrafter"/>
</dbReference>
<evidence type="ECO:0000256" key="2">
    <source>
        <dbReference type="ARBA" id="ARBA00005135"/>
    </source>
</evidence>
<protein>
    <recommendedName>
        <fullName evidence="4">phosphoserine phosphatase</fullName>
        <ecNumber evidence="4">3.1.3.3</ecNumber>
    </recommendedName>
</protein>
<organism evidence="12 13">
    <name type="scientific">Moorena producens PAL-8-15-08-1</name>
    <dbReference type="NCBI Taxonomy" id="1458985"/>
    <lineage>
        <taxon>Bacteria</taxon>
        <taxon>Bacillati</taxon>
        <taxon>Cyanobacteriota</taxon>
        <taxon>Cyanophyceae</taxon>
        <taxon>Coleofasciculales</taxon>
        <taxon>Coleofasciculaceae</taxon>
        <taxon>Moorena</taxon>
    </lineage>
</organism>
<dbReference type="InterPro" id="IPR023214">
    <property type="entry name" value="HAD_sf"/>
</dbReference>
<keyword evidence="8" id="KW-0460">Magnesium</keyword>
<dbReference type="Proteomes" id="UP000177870">
    <property type="component" value="Chromosome"/>
</dbReference>
<sequence>MACPPAAADFESLLVSWNDGPTKTKIVNFVDNVINTVDPSDRIAVFDNDGTLWTEKPDYIQVSFIEYYRGINPSVNLETPDCSTEPQITPEQYKQEARQFLDTQNHPYLGFQYIQLTFKPMVELVNYLQSNDFKVYISSGGGTDFIRSFAEDAYGIPPENIIGTTTKAEYCDPENDGTFVLLKTKILVEPINDGKRKPVGIDRYIGKKPIMAVGNSSGDLQMLDYTDDHIGPALMMLLHHDDTRECPYAELAQIDCPYDDPVFDVANDRR</sequence>
<keyword evidence="9" id="KW-0718">Serine biosynthesis</keyword>
<dbReference type="InterPro" id="IPR036412">
    <property type="entry name" value="HAD-like_sf"/>
</dbReference>
<evidence type="ECO:0000313" key="13">
    <source>
        <dbReference type="Proteomes" id="UP000177870"/>
    </source>
</evidence>
<proteinExistence type="inferred from homology"/>
<dbReference type="EC" id="3.1.3.3" evidence="4"/>
<dbReference type="KEGG" id="mpro:BJP34_09930"/>
<dbReference type="InterPro" id="IPR050582">
    <property type="entry name" value="HAD-like_SerB"/>
</dbReference>
<reference evidence="13" key="1">
    <citation type="submission" date="2016-10" db="EMBL/GenBank/DDBJ databases">
        <title>Comparative genomics uncovers the prolific and rare metabolic potential of the cyanobacterial genus Moorea.</title>
        <authorList>
            <person name="Leao T."/>
            <person name="Castelao G."/>
            <person name="Korobeynikov A."/>
            <person name="Monroe E.A."/>
            <person name="Podell S."/>
            <person name="Glukhov E."/>
            <person name="Allen E."/>
            <person name="Gerwick W.H."/>
            <person name="Gerwick L."/>
        </authorList>
    </citation>
    <scope>NUCLEOTIDE SEQUENCE [LARGE SCALE GENOMIC DNA]</scope>
    <source>
        <strain evidence="13">PAL-8-15-08-1</strain>
    </source>
</reference>
<gene>
    <name evidence="12" type="ORF">BJP34_09930</name>
</gene>
<name>A0A1D8U2X2_9CYAN</name>
<evidence type="ECO:0000256" key="3">
    <source>
        <dbReference type="ARBA" id="ARBA00009184"/>
    </source>
</evidence>
<evidence type="ECO:0000256" key="4">
    <source>
        <dbReference type="ARBA" id="ARBA00012640"/>
    </source>
</evidence>
<dbReference type="GO" id="GO:0036424">
    <property type="term" value="F:L-phosphoserine phosphatase activity"/>
    <property type="evidence" value="ECO:0007669"/>
    <property type="project" value="TreeGrafter"/>
</dbReference>
<dbReference type="PANTHER" id="PTHR43344:SF2">
    <property type="entry name" value="PHOSPHOSERINE PHOSPHATASE"/>
    <property type="match status" value="1"/>
</dbReference>
<evidence type="ECO:0000256" key="10">
    <source>
        <dbReference type="ARBA" id="ARBA00048138"/>
    </source>
</evidence>
<keyword evidence="6" id="KW-0479">Metal-binding</keyword>
<dbReference type="GO" id="GO:0000287">
    <property type="term" value="F:magnesium ion binding"/>
    <property type="evidence" value="ECO:0007669"/>
    <property type="project" value="TreeGrafter"/>
</dbReference>
<evidence type="ECO:0000256" key="9">
    <source>
        <dbReference type="ARBA" id="ARBA00023299"/>
    </source>
</evidence>
<comment type="similarity">
    <text evidence="3">Belongs to the HAD-like hydrolase superfamily. SerB family.</text>
</comment>
<evidence type="ECO:0000256" key="6">
    <source>
        <dbReference type="ARBA" id="ARBA00022723"/>
    </source>
</evidence>
<keyword evidence="5" id="KW-0028">Amino-acid biosynthesis</keyword>
<evidence type="ECO:0000256" key="7">
    <source>
        <dbReference type="ARBA" id="ARBA00022801"/>
    </source>
</evidence>
<comment type="catalytic activity">
    <reaction evidence="10">
        <text>O-phospho-L-serine + H2O = L-serine + phosphate</text>
        <dbReference type="Rhea" id="RHEA:21208"/>
        <dbReference type="ChEBI" id="CHEBI:15377"/>
        <dbReference type="ChEBI" id="CHEBI:33384"/>
        <dbReference type="ChEBI" id="CHEBI:43474"/>
        <dbReference type="ChEBI" id="CHEBI:57524"/>
        <dbReference type="EC" id="3.1.3.3"/>
    </reaction>
</comment>
<evidence type="ECO:0000256" key="1">
    <source>
        <dbReference type="ARBA" id="ARBA00001946"/>
    </source>
</evidence>
<dbReference type="AlphaFoldDB" id="A0A1D8U2X2"/>
<evidence type="ECO:0000256" key="11">
    <source>
        <dbReference type="ARBA" id="ARBA00048523"/>
    </source>
</evidence>
<dbReference type="EMBL" id="CP017599">
    <property type="protein sequence ID" value="AOX04228.1"/>
    <property type="molecule type" value="Genomic_DNA"/>
</dbReference>
<comment type="cofactor">
    <cofactor evidence="1">
        <name>Mg(2+)</name>
        <dbReference type="ChEBI" id="CHEBI:18420"/>
    </cofactor>
</comment>
<evidence type="ECO:0000256" key="8">
    <source>
        <dbReference type="ARBA" id="ARBA00022842"/>
    </source>
</evidence>
<dbReference type="STRING" id="1458985.BJP34_09930"/>
<dbReference type="PANTHER" id="PTHR43344">
    <property type="entry name" value="PHOSPHOSERINE PHOSPHATASE"/>
    <property type="match status" value="1"/>
</dbReference>
<evidence type="ECO:0000313" key="12">
    <source>
        <dbReference type="EMBL" id="AOX04228.1"/>
    </source>
</evidence>
<dbReference type="Gene3D" id="3.40.50.1000">
    <property type="entry name" value="HAD superfamily/HAD-like"/>
    <property type="match status" value="1"/>
</dbReference>